<dbReference type="AlphaFoldDB" id="A0A833SKQ7"/>
<sequence length="104" mass="11314">MGGRDDEEYSGLRVRTPATSAIVHGVRERIQLAAKDALECALQVMRAKDGYKETAPLDNSSGVLEDVSGDAHVAKITTVALLPQLIKNGETSQRLQQIKRRAEV</sequence>
<evidence type="ECO:0000313" key="1">
    <source>
        <dbReference type="EMBL" id="KAF4034359.1"/>
    </source>
</evidence>
<gene>
    <name evidence="1" type="ORF">GN244_ATG13747</name>
</gene>
<comment type="caution">
    <text evidence="1">The sequence shown here is derived from an EMBL/GenBank/DDBJ whole genome shotgun (WGS) entry which is preliminary data.</text>
</comment>
<evidence type="ECO:0000313" key="2">
    <source>
        <dbReference type="Proteomes" id="UP000602510"/>
    </source>
</evidence>
<protein>
    <submittedName>
        <fullName evidence="1">Uncharacterized protein</fullName>
    </submittedName>
</protein>
<keyword evidence="2" id="KW-1185">Reference proteome</keyword>
<name>A0A833SKQ7_PHYIN</name>
<proteinExistence type="predicted"/>
<reference evidence="1" key="1">
    <citation type="submission" date="2020-04" db="EMBL/GenBank/DDBJ databases">
        <title>Hybrid Assembly of Korean Phytophthora infestans isolates.</title>
        <authorList>
            <person name="Prokchorchik M."/>
            <person name="Lee Y."/>
            <person name="Seo J."/>
            <person name="Cho J.-H."/>
            <person name="Park Y.-E."/>
            <person name="Jang D.-C."/>
            <person name="Im J.-S."/>
            <person name="Choi J.-G."/>
            <person name="Park H.-J."/>
            <person name="Lee G.-B."/>
            <person name="Lee Y.-G."/>
            <person name="Hong S.-Y."/>
            <person name="Cho K."/>
            <person name="Sohn K.H."/>
        </authorList>
    </citation>
    <scope>NUCLEOTIDE SEQUENCE</scope>
    <source>
        <strain evidence="1">KR_1_A1</strain>
    </source>
</reference>
<organism evidence="1 2">
    <name type="scientific">Phytophthora infestans</name>
    <name type="common">Potato late blight agent</name>
    <name type="synonym">Botrytis infestans</name>
    <dbReference type="NCBI Taxonomy" id="4787"/>
    <lineage>
        <taxon>Eukaryota</taxon>
        <taxon>Sar</taxon>
        <taxon>Stramenopiles</taxon>
        <taxon>Oomycota</taxon>
        <taxon>Peronosporomycetes</taxon>
        <taxon>Peronosporales</taxon>
        <taxon>Peronosporaceae</taxon>
        <taxon>Phytophthora</taxon>
    </lineage>
</organism>
<accession>A0A833SKQ7</accession>
<dbReference type="EMBL" id="WSZM01000372">
    <property type="protein sequence ID" value="KAF4034359.1"/>
    <property type="molecule type" value="Genomic_DNA"/>
</dbReference>
<dbReference type="Proteomes" id="UP000602510">
    <property type="component" value="Unassembled WGS sequence"/>
</dbReference>